<dbReference type="SUPFAM" id="SSF48619">
    <property type="entry name" value="Phospholipase A2, PLA2"/>
    <property type="match status" value="1"/>
</dbReference>
<sequence length="342" mass="38562">MLIRHVTIVLVLAFLSENVPAADGQENDQKTVLAADPFQSESGIHPPAQPHHLVFQERSGRNRRFLDFLFGRRRRTEATSTESEPCTQNGVDGCSVPLVIPAFFRGRFTPACNRHDVCYGCGAMYSQTRHHCDVGFLNDMKAQCRQHYLLPQDSGSTRTHKTLVLRILNQYYPQFQEIYGRDTSYVLRRIPFLSRSRCLRTVGRVIVLKHWIIKLNELLRRESEGLPAAAADDADEDGSAENYDRISLLSLARAALSAFRQVTSGVTDVGVNACNAFFGTLGIPVLKRVFIQCDDVQLLTCHFFAFSYYSAVSVFGESRYSDRSHDHCSEAYVQDCLPEVDV</sequence>
<dbReference type="PANTHER" id="PTHR37687">
    <property type="entry name" value="AGAP006772-PA"/>
    <property type="match status" value="1"/>
</dbReference>
<keyword evidence="2" id="KW-1185">Reference proteome</keyword>
<gene>
    <name evidence="3" type="primary">LOC101858258</name>
</gene>
<dbReference type="InterPro" id="IPR038875">
    <property type="entry name" value="PLA2_conodipine-like"/>
</dbReference>
<evidence type="ECO:0000313" key="3">
    <source>
        <dbReference type="RefSeq" id="XP_005095508.1"/>
    </source>
</evidence>
<dbReference type="Proteomes" id="UP000694888">
    <property type="component" value="Unplaced"/>
</dbReference>
<evidence type="ECO:0000313" key="2">
    <source>
        <dbReference type="Proteomes" id="UP000694888"/>
    </source>
</evidence>
<dbReference type="GeneID" id="101858258"/>
<feature type="chain" id="PRO_5045625130" evidence="1">
    <location>
        <begin position="25"/>
        <end position="342"/>
    </location>
</feature>
<name>A0ABM0JK11_APLCA</name>
<dbReference type="PANTHER" id="PTHR37687:SF1">
    <property type="entry name" value="AGAP006772-PA"/>
    <property type="match status" value="1"/>
</dbReference>
<evidence type="ECO:0000256" key="1">
    <source>
        <dbReference type="SAM" id="SignalP"/>
    </source>
</evidence>
<organism evidence="2 3">
    <name type="scientific">Aplysia californica</name>
    <name type="common">California sea hare</name>
    <dbReference type="NCBI Taxonomy" id="6500"/>
    <lineage>
        <taxon>Eukaryota</taxon>
        <taxon>Metazoa</taxon>
        <taxon>Spiralia</taxon>
        <taxon>Lophotrochozoa</taxon>
        <taxon>Mollusca</taxon>
        <taxon>Gastropoda</taxon>
        <taxon>Heterobranchia</taxon>
        <taxon>Euthyneura</taxon>
        <taxon>Tectipleura</taxon>
        <taxon>Aplysiida</taxon>
        <taxon>Aplysioidea</taxon>
        <taxon>Aplysiidae</taxon>
        <taxon>Aplysia</taxon>
    </lineage>
</organism>
<dbReference type="Gene3D" id="1.20.90.10">
    <property type="entry name" value="Phospholipase A2 domain"/>
    <property type="match status" value="1"/>
</dbReference>
<accession>A0ABM0JK11</accession>
<dbReference type="InterPro" id="IPR036444">
    <property type="entry name" value="PLipase_A2_dom_sf"/>
</dbReference>
<reference evidence="3" key="1">
    <citation type="submission" date="2025-08" db="UniProtKB">
        <authorList>
            <consortium name="RefSeq"/>
        </authorList>
    </citation>
    <scope>IDENTIFICATION</scope>
</reference>
<feature type="signal peptide" evidence="1">
    <location>
        <begin position="1"/>
        <end position="24"/>
    </location>
</feature>
<keyword evidence="1" id="KW-0732">Signal</keyword>
<protein>
    <submittedName>
        <fullName evidence="3">Uncharacterized protein LOC101858258</fullName>
    </submittedName>
</protein>
<dbReference type="RefSeq" id="XP_005095508.1">
    <property type="nucleotide sequence ID" value="XM_005095451.3"/>
</dbReference>
<proteinExistence type="predicted"/>